<keyword evidence="2" id="KW-1185">Reference proteome</keyword>
<evidence type="ECO:0000313" key="1">
    <source>
        <dbReference type="EMBL" id="VZO39790.1"/>
    </source>
</evidence>
<name>A0A7M4DQP6_9MICO</name>
<dbReference type="Proteomes" id="UP000419743">
    <property type="component" value="Unassembled WGS sequence"/>
</dbReference>
<protein>
    <submittedName>
        <fullName evidence="1">Uncharacterized protein</fullName>
    </submittedName>
</protein>
<evidence type="ECO:0000313" key="2">
    <source>
        <dbReference type="Proteomes" id="UP000419743"/>
    </source>
</evidence>
<gene>
    <name evidence="1" type="ORF">HALOF300_04487</name>
</gene>
<proteinExistence type="predicted"/>
<organism evidence="1 2">
    <name type="scientific">Occultella aeris</name>
    <dbReference type="NCBI Taxonomy" id="2761496"/>
    <lineage>
        <taxon>Bacteria</taxon>
        <taxon>Bacillati</taxon>
        <taxon>Actinomycetota</taxon>
        <taxon>Actinomycetes</taxon>
        <taxon>Micrococcales</taxon>
        <taxon>Ruaniaceae</taxon>
        <taxon>Occultella</taxon>
    </lineage>
</organism>
<reference evidence="1 2" key="1">
    <citation type="submission" date="2019-11" db="EMBL/GenBank/DDBJ databases">
        <authorList>
            <person name="Criscuolo A."/>
        </authorList>
    </citation>
    <scope>NUCLEOTIDE SEQUENCE [LARGE SCALE GENOMIC DNA]</scope>
    <source>
        <strain evidence="1">CIP111667</strain>
    </source>
</reference>
<dbReference type="EMBL" id="CACRYJ010000063">
    <property type="protein sequence ID" value="VZO39790.1"/>
    <property type="molecule type" value="Genomic_DNA"/>
</dbReference>
<sequence>MSTLPGPPTPPEVVLAHERGAENLATFHRGGAHTRVRRGALVRTSESGASWERADHLTLARCAAVAAQLSCRFAFSHETAVLLHGGWIDHPDDLVHISQWSSPNIVRGSDLRRHHAPWLRNGDVVEIHGLPVTSFERTMIDCALALQPDRALAAVDSLLRILLNPRRDHPERHAIRLVAVRAGLMERLEESPGRRGLVSARAILTHADPLSESPGESILRYIALARGLPEPITQMRVPTDQGVKYLDVGWLMRVQDSPDGRRLGYRVGAEYDGKAKYRPDQGSERRHEGFRDDALYAEKVRADALGRAGVHLERFVHHHLMDPAAAVARMRAAFPAPVRPDLHPRPALMPSPGRR</sequence>
<accession>A0A7M4DQP6</accession>
<dbReference type="AlphaFoldDB" id="A0A7M4DQP6"/>
<comment type="caution">
    <text evidence="1">The sequence shown here is derived from an EMBL/GenBank/DDBJ whole genome shotgun (WGS) entry which is preliminary data.</text>
</comment>